<feature type="compositionally biased region" description="Basic and acidic residues" evidence="1">
    <location>
        <begin position="242"/>
        <end position="262"/>
    </location>
</feature>
<dbReference type="Proteomes" id="UP000756132">
    <property type="component" value="Chromosome 1"/>
</dbReference>
<reference evidence="2" key="2">
    <citation type="journal article" date="2022" name="Microb. Genom.">
        <title>A chromosome-scale genome assembly of the tomato pathogen Cladosporium fulvum reveals a compartmentalized genome architecture and the presence of a dispensable chromosome.</title>
        <authorList>
            <person name="Zaccaron A.Z."/>
            <person name="Chen L.H."/>
            <person name="Samaras A."/>
            <person name="Stergiopoulos I."/>
        </authorList>
    </citation>
    <scope>NUCLEOTIDE SEQUENCE</scope>
    <source>
        <strain evidence="2">Race5_Kim</strain>
    </source>
</reference>
<dbReference type="AlphaFoldDB" id="A0A9Q8L538"/>
<dbReference type="GeneID" id="71980368"/>
<sequence>MTGIRLGVNCEPKPKERLSGSSKRRPRPGLSKTEVSASGSVRASAMDVERVLNKLGEVFRDEGEKPVDMAARRADPMPPKNLPDSTAHDNHTSTKYIGPSSGAVQPLPLDAALLCSKLNLHKKEQDALRRSREKRESFRNGQYVPRSAAKSFAVTTTTTYDEVTPHSRRRKHISEPLPMIAEPFAVDGKVRAPHRQAPVLTEEPDMLELEEEEAAGFRLSEEKFDLAAALAAISPLGFKHPSASERHDSKRNSGRSQKHDSMDPAATETHARDFHSLVTPDLPELQPLPEMPSLPDLQPLAHLRNLQPTPPRRRSSARSEDSDSADRGRAPYRPGDAAKRRSLIDTVPRSQQDRSTSSNYYTETRTSRFLEEEVVLNARIPEVDTPPVVERRVLTANDRPGWSQRPETDDGVRHTFNLHVFSHTEKKSQRSQSALLESSMLAQFAEPKKAEQPRRPEETKVYRGPQNDHLIADAVRIIQREKIVKRRASVLDFFKKL</sequence>
<gene>
    <name evidence="2" type="ORF">CLAFUR5_00490</name>
</gene>
<feature type="region of interest" description="Disordered" evidence="1">
    <location>
        <begin position="60"/>
        <end position="101"/>
    </location>
</feature>
<protein>
    <submittedName>
        <fullName evidence="2">Uncharacterized protein</fullName>
    </submittedName>
</protein>
<dbReference type="KEGG" id="ffu:CLAFUR5_00490"/>
<keyword evidence="3" id="KW-1185">Reference proteome</keyword>
<dbReference type="RefSeq" id="XP_047755313.1">
    <property type="nucleotide sequence ID" value="XM_047899638.1"/>
</dbReference>
<organism evidence="2 3">
    <name type="scientific">Passalora fulva</name>
    <name type="common">Tomato leaf mold</name>
    <name type="synonym">Cladosporium fulvum</name>
    <dbReference type="NCBI Taxonomy" id="5499"/>
    <lineage>
        <taxon>Eukaryota</taxon>
        <taxon>Fungi</taxon>
        <taxon>Dikarya</taxon>
        <taxon>Ascomycota</taxon>
        <taxon>Pezizomycotina</taxon>
        <taxon>Dothideomycetes</taxon>
        <taxon>Dothideomycetidae</taxon>
        <taxon>Mycosphaerellales</taxon>
        <taxon>Mycosphaerellaceae</taxon>
        <taxon>Fulvia</taxon>
    </lineage>
</organism>
<reference evidence="2" key="1">
    <citation type="submission" date="2021-12" db="EMBL/GenBank/DDBJ databases">
        <authorList>
            <person name="Zaccaron A."/>
            <person name="Stergiopoulos I."/>
        </authorList>
    </citation>
    <scope>NUCLEOTIDE SEQUENCE</scope>
    <source>
        <strain evidence="2">Race5_Kim</strain>
    </source>
</reference>
<accession>A0A9Q8L538</accession>
<evidence type="ECO:0000256" key="1">
    <source>
        <dbReference type="SAM" id="MobiDB-lite"/>
    </source>
</evidence>
<feature type="region of interest" description="Disordered" evidence="1">
    <location>
        <begin position="155"/>
        <end position="178"/>
    </location>
</feature>
<dbReference type="OrthoDB" id="3910151at2759"/>
<name>A0A9Q8L538_PASFU</name>
<feature type="compositionally biased region" description="Polar residues" evidence="1">
    <location>
        <begin position="348"/>
        <end position="362"/>
    </location>
</feature>
<evidence type="ECO:0000313" key="3">
    <source>
        <dbReference type="Proteomes" id="UP000756132"/>
    </source>
</evidence>
<feature type="compositionally biased region" description="Basic and acidic residues" evidence="1">
    <location>
        <begin position="317"/>
        <end position="329"/>
    </location>
</feature>
<evidence type="ECO:0000313" key="2">
    <source>
        <dbReference type="EMBL" id="UJO10947.1"/>
    </source>
</evidence>
<dbReference type="EMBL" id="CP090163">
    <property type="protein sequence ID" value="UJO10947.1"/>
    <property type="molecule type" value="Genomic_DNA"/>
</dbReference>
<feature type="region of interest" description="Disordered" evidence="1">
    <location>
        <begin position="1"/>
        <end position="46"/>
    </location>
</feature>
<feature type="compositionally biased region" description="Basic and acidic residues" evidence="1">
    <location>
        <begin position="60"/>
        <end position="75"/>
    </location>
</feature>
<feature type="region of interest" description="Disordered" evidence="1">
    <location>
        <begin position="238"/>
        <end position="362"/>
    </location>
</feature>
<proteinExistence type="predicted"/>